<name>A0A1G2FH44_9BACT</name>
<evidence type="ECO:0000313" key="2">
    <source>
        <dbReference type="Proteomes" id="UP000177061"/>
    </source>
</evidence>
<dbReference type="AlphaFoldDB" id="A0A1G2FH44"/>
<reference evidence="1 2" key="1">
    <citation type="journal article" date="2016" name="Nat. Commun.">
        <title>Thousands of microbial genomes shed light on interconnected biogeochemical processes in an aquifer system.</title>
        <authorList>
            <person name="Anantharaman K."/>
            <person name="Brown C.T."/>
            <person name="Hug L.A."/>
            <person name="Sharon I."/>
            <person name="Castelle C.J."/>
            <person name="Probst A.J."/>
            <person name="Thomas B.C."/>
            <person name="Singh A."/>
            <person name="Wilkins M.J."/>
            <person name="Karaoz U."/>
            <person name="Brodie E.L."/>
            <person name="Williams K.H."/>
            <person name="Hubbard S.S."/>
            <person name="Banfield J.F."/>
        </authorList>
    </citation>
    <scope>NUCLEOTIDE SEQUENCE [LARGE SCALE GENOMIC DNA]</scope>
</reference>
<dbReference type="STRING" id="1801997.A3J64_01685"/>
<dbReference type="EMBL" id="MHNB01000008">
    <property type="protein sequence ID" value="OGZ37404.1"/>
    <property type="molecule type" value="Genomic_DNA"/>
</dbReference>
<organism evidence="1 2">
    <name type="scientific">Candidatus Portnoybacteria bacterium RIFCSPHIGHO2_12_FULL_38_9</name>
    <dbReference type="NCBI Taxonomy" id="1801997"/>
    <lineage>
        <taxon>Bacteria</taxon>
        <taxon>Candidatus Portnoyibacteriota</taxon>
    </lineage>
</organism>
<protein>
    <submittedName>
        <fullName evidence="1">Uncharacterized protein</fullName>
    </submittedName>
</protein>
<accession>A0A1G2FH44</accession>
<gene>
    <name evidence="1" type="ORF">A3J64_01685</name>
</gene>
<proteinExistence type="predicted"/>
<comment type="caution">
    <text evidence="1">The sequence shown here is derived from an EMBL/GenBank/DDBJ whole genome shotgun (WGS) entry which is preliminary data.</text>
</comment>
<sequence>MNALQQTFDQLLQKIEELKKTGKIDLSVEEDLSVAVMNLISLEEHFFFTGERTEKSEYFDLMNEIRSLRKDLLKNLIDKHEGETWCISKHLLAASMRLIEVGAKFQADGKKIEAREMFDRAFRAYSMFWALRLKLIDIKEFKKIASEEKPWTLRDIVNKLVDCCDE</sequence>
<evidence type="ECO:0000313" key="1">
    <source>
        <dbReference type="EMBL" id="OGZ37404.1"/>
    </source>
</evidence>
<dbReference type="Proteomes" id="UP000177061">
    <property type="component" value="Unassembled WGS sequence"/>
</dbReference>